<keyword evidence="5 7" id="KW-1133">Transmembrane helix</keyword>
<dbReference type="SMART" id="SM00382">
    <property type="entry name" value="AAA"/>
    <property type="match status" value="1"/>
</dbReference>
<proteinExistence type="predicted"/>
<organism evidence="10 11">
    <name type="scientific">Blautia parvula</name>
    <dbReference type="NCBI Taxonomy" id="2877527"/>
    <lineage>
        <taxon>Bacteria</taxon>
        <taxon>Bacillati</taxon>
        <taxon>Bacillota</taxon>
        <taxon>Clostridia</taxon>
        <taxon>Lachnospirales</taxon>
        <taxon>Lachnospiraceae</taxon>
        <taxon>Blautia</taxon>
    </lineage>
</organism>
<dbReference type="RefSeq" id="WP_081960236.1">
    <property type="nucleotide sequence ID" value="NZ_AP031413.1"/>
</dbReference>
<reference evidence="10 11" key="1">
    <citation type="submission" date="2024-04" db="EMBL/GenBank/DDBJ databases">
        <title>Defined microbial consortia suppress multidrug-resistant proinflammatory Enterobacteriaceae via ecological control.</title>
        <authorList>
            <person name="Furuichi M."/>
            <person name="Kawaguchi T."/>
            <person name="Pust M."/>
            <person name="Yasuma K."/>
            <person name="Plichta D."/>
            <person name="Hasegawa N."/>
            <person name="Ohya T."/>
            <person name="Bhattarai S."/>
            <person name="Sasajima S."/>
            <person name="Aoto Y."/>
            <person name="Tuganbaev T."/>
            <person name="Yaginuma M."/>
            <person name="Ueda M."/>
            <person name="Okahashi N."/>
            <person name="Amafuji K."/>
            <person name="Kiridooshi Y."/>
            <person name="Sugita K."/>
            <person name="Strazar M."/>
            <person name="Skelly A."/>
            <person name="Suda W."/>
            <person name="Hattori M."/>
            <person name="Nakamoto N."/>
            <person name="Caballero S."/>
            <person name="Norman J."/>
            <person name="Olle B."/>
            <person name="Tanoue T."/>
            <person name="Arita M."/>
            <person name="Bucci V."/>
            <person name="Atarashi K."/>
            <person name="Xavier R."/>
            <person name="Honda K."/>
        </authorList>
    </citation>
    <scope>NUCLEOTIDE SEQUENCE [LARGE SCALE GENOMIC DNA]</scope>
    <source>
        <strain evidence="11">k34-0107-D12</strain>
    </source>
</reference>
<feature type="domain" description="ABC transporter" evidence="8">
    <location>
        <begin position="402"/>
        <end position="636"/>
    </location>
</feature>
<accession>A0ABQ0BWB3</accession>
<dbReference type="InterPro" id="IPR039421">
    <property type="entry name" value="Type_1_exporter"/>
</dbReference>
<feature type="transmembrane region" description="Helical" evidence="7">
    <location>
        <begin position="42"/>
        <end position="69"/>
    </location>
</feature>
<dbReference type="SUPFAM" id="SSF90123">
    <property type="entry name" value="ABC transporter transmembrane region"/>
    <property type="match status" value="1"/>
</dbReference>
<dbReference type="PROSITE" id="PS50929">
    <property type="entry name" value="ABC_TM1F"/>
    <property type="match status" value="1"/>
</dbReference>
<dbReference type="EMBL" id="BAABZQ010000001">
    <property type="protein sequence ID" value="GAA6500837.1"/>
    <property type="molecule type" value="Genomic_DNA"/>
</dbReference>
<evidence type="ECO:0000259" key="8">
    <source>
        <dbReference type="PROSITE" id="PS50893"/>
    </source>
</evidence>
<comment type="caution">
    <text evidence="10">The sequence shown here is derived from an EMBL/GenBank/DDBJ whole genome shotgun (WGS) entry which is preliminary data.</text>
</comment>
<feature type="transmembrane region" description="Helical" evidence="7">
    <location>
        <begin position="173"/>
        <end position="204"/>
    </location>
</feature>
<feature type="transmembrane region" description="Helical" evidence="7">
    <location>
        <begin position="90"/>
        <end position="108"/>
    </location>
</feature>
<keyword evidence="11" id="KW-1185">Reference proteome</keyword>
<evidence type="ECO:0000313" key="10">
    <source>
        <dbReference type="EMBL" id="GAA6500837.1"/>
    </source>
</evidence>
<dbReference type="InterPro" id="IPR027417">
    <property type="entry name" value="P-loop_NTPase"/>
</dbReference>
<comment type="subcellular location">
    <subcellularLocation>
        <location evidence="1">Cell membrane</location>
        <topology evidence="1">Multi-pass membrane protein</topology>
    </subcellularLocation>
</comment>
<dbReference type="PROSITE" id="PS50893">
    <property type="entry name" value="ABC_TRANSPORTER_2"/>
    <property type="match status" value="1"/>
</dbReference>
<dbReference type="PANTHER" id="PTHR43394">
    <property type="entry name" value="ATP-DEPENDENT PERMEASE MDL1, MITOCHONDRIAL"/>
    <property type="match status" value="1"/>
</dbReference>
<dbReference type="InterPro" id="IPR036640">
    <property type="entry name" value="ABC1_TM_sf"/>
</dbReference>
<evidence type="ECO:0000256" key="2">
    <source>
        <dbReference type="ARBA" id="ARBA00022692"/>
    </source>
</evidence>
<dbReference type="Proteomes" id="UP001600941">
    <property type="component" value="Unassembled WGS sequence"/>
</dbReference>
<keyword evidence="6 7" id="KW-0472">Membrane</keyword>
<evidence type="ECO:0000256" key="7">
    <source>
        <dbReference type="SAM" id="Phobius"/>
    </source>
</evidence>
<dbReference type="PANTHER" id="PTHR43394:SF1">
    <property type="entry name" value="ATP-BINDING CASSETTE SUB-FAMILY B MEMBER 10, MITOCHONDRIAL"/>
    <property type="match status" value="1"/>
</dbReference>
<keyword evidence="2 7" id="KW-0812">Transmembrane</keyword>
<dbReference type="SUPFAM" id="SSF52540">
    <property type="entry name" value="P-loop containing nucleoside triphosphate hydrolases"/>
    <property type="match status" value="1"/>
</dbReference>
<evidence type="ECO:0000256" key="5">
    <source>
        <dbReference type="ARBA" id="ARBA00022989"/>
    </source>
</evidence>
<protein>
    <submittedName>
        <fullName evidence="10">ABC transporter ATP-binding protein</fullName>
    </submittedName>
</protein>
<dbReference type="GO" id="GO:0005524">
    <property type="term" value="F:ATP binding"/>
    <property type="evidence" value="ECO:0007669"/>
    <property type="project" value="UniProtKB-KW"/>
</dbReference>
<evidence type="ECO:0000259" key="9">
    <source>
        <dbReference type="PROSITE" id="PS50929"/>
    </source>
</evidence>
<dbReference type="InterPro" id="IPR003439">
    <property type="entry name" value="ABC_transporter-like_ATP-bd"/>
</dbReference>
<dbReference type="Pfam" id="PF00005">
    <property type="entry name" value="ABC_tran"/>
    <property type="match status" value="1"/>
</dbReference>
<evidence type="ECO:0000256" key="1">
    <source>
        <dbReference type="ARBA" id="ARBA00004651"/>
    </source>
</evidence>
<dbReference type="InterPro" id="IPR003593">
    <property type="entry name" value="AAA+_ATPase"/>
</dbReference>
<dbReference type="InterPro" id="IPR011527">
    <property type="entry name" value="ABC1_TM_dom"/>
</dbReference>
<dbReference type="Gene3D" id="3.40.50.300">
    <property type="entry name" value="P-loop containing nucleotide triphosphate hydrolases"/>
    <property type="match status" value="1"/>
</dbReference>
<dbReference type="Gene3D" id="1.20.1560.10">
    <property type="entry name" value="ABC transporter type 1, transmembrane domain"/>
    <property type="match status" value="1"/>
</dbReference>
<evidence type="ECO:0000256" key="6">
    <source>
        <dbReference type="ARBA" id="ARBA00023136"/>
    </source>
</evidence>
<evidence type="ECO:0000256" key="3">
    <source>
        <dbReference type="ARBA" id="ARBA00022741"/>
    </source>
</evidence>
<feature type="domain" description="ABC transmembrane type-1" evidence="9">
    <location>
        <begin position="45"/>
        <end position="335"/>
    </location>
</feature>
<sequence length="643" mass="71547">MAENVKAVKGPGMNVRGPRPKVDNAGKILKRTLGYMMKNYKWLFAVVVVCIVATALATLSGTLFMQKLIDEYIIPMTKASNPDFGPLKKALLTLIGIYAVGVLCAFAYNRIMVYISQGTLRHLRVDLFTHMESLPIKFFDTHAHGDIMSVYTNDVDTLRQLISQSIPQVVNSAVTIVITFTSMIVLDIPMTLLTLVMVGIMMVTTKKLSGKSGKYFGEQQRNLGRVNGYIEEMMEGQKVVKVFCHEEKSVKDFRKLNEELRDSADKANTFANIMMPVNSNLGNISYVLCAVLGAVLALKGFTGLTLGTLVSFLSLNKNFTQPVTQISQQMNSIVMAMAGADRVFRLLDAEPEVDNGYVELVNAEEQPDGSLTESEKRTGIWAWRHPHKAEGTVTYQRLEGDVTFNDVDFGYNDDKIVLHNIKLFATPGQKIAFVGSTGAGKTTITNLINRFYDIQDGKIRYDNININKIRKSDLRRSLGMVLQDTHLFTGTVMENIRYGRLKASDEECRAAAKLANADGFIRRLPDGYDTMLTGDGSNLSQGQRQLLAIARAAVADPPVLILDEATSSIDTRTETLVQQGMDRLMKGRTTFVIAHRLSTVRNSDCIMVLEQGRIIERGTHDQLMEEKGKYYQLYTGNFAEETA</sequence>
<keyword evidence="4 10" id="KW-0067">ATP-binding</keyword>
<evidence type="ECO:0000313" key="11">
    <source>
        <dbReference type="Proteomes" id="UP001600941"/>
    </source>
</evidence>
<dbReference type="CDD" id="cd18547">
    <property type="entry name" value="ABC_6TM_Tm288_like"/>
    <property type="match status" value="1"/>
</dbReference>
<gene>
    <name evidence="10" type="ORF">K340107D12_36530</name>
</gene>
<dbReference type="Pfam" id="PF00664">
    <property type="entry name" value="ABC_membrane"/>
    <property type="match status" value="1"/>
</dbReference>
<evidence type="ECO:0000256" key="4">
    <source>
        <dbReference type="ARBA" id="ARBA00022840"/>
    </source>
</evidence>
<dbReference type="CDD" id="cd03254">
    <property type="entry name" value="ABCC_Glucan_exporter_like"/>
    <property type="match status" value="1"/>
</dbReference>
<name>A0ABQ0BWB3_9FIRM</name>
<dbReference type="InterPro" id="IPR017871">
    <property type="entry name" value="ABC_transporter-like_CS"/>
</dbReference>
<dbReference type="PROSITE" id="PS00211">
    <property type="entry name" value="ABC_TRANSPORTER_1"/>
    <property type="match status" value="1"/>
</dbReference>
<keyword evidence="3" id="KW-0547">Nucleotide-binding</keyword>